<dbReference type="InterPro" id="IPR014729">
    <property type="entry name" value="Rossmann-like_a/b/a_fold"/>
</dbReference>
<gene>
    <name evidence="3" type="ORF">ADEAN_000708600</name>
</gene>
<dbReference type="PANTHER" id="PTHR20882">
    <property type="entry name" value="CYTOPLASMIC TRNA 2-THIOLATION PROTEIN 2"/>
    <property type="match status" value="1"/>
</dbReference>
<evidence type="ECO:0000313" key="3">
    <source>
        <dbReference type="EMBL" id="CAD2219577.1"/>
    </source>
</evidence>
<protein>
    <recommendedName>
        <fullName evidence="5">Cytoplasmic tRNA 2-thiolation protein 2</fullName>
    </recommendedName>
</protein>
<dbReference type="AlphaFoldDB" id="A0A7G2CKH2"/>
<proteinExistence type="predicted"/>
<keyword evidence="2" id="KW-0819">tRNA processing</keyword>
<dbReference type="GO" id="GO:0016783">
    <property type="term" value="F:sulfurtransferase activity"/>
    <property type="evidence" value="ECO:0007669"/>
    <property type="project" value="TreeGrafter"/>
</dbReference>
<evidence type="ECO:0000313" key="4">
    <source>
        <dbReference type="Proteomes" id="UP000515908"/>
    </source>
</evidence>
<keyword evidence="4" id="KW-1185">Reference proteome</keyword>
<name>A0A7G2CKH2_9TRYP</name>
<accession>A0A7G2CKH2</accession>
<sequence>MSENAEHSRREEVCFKCKKEKGSIPSRDSNFSSSNRGSRQLYCKDCFSSFISKTIKQNSLQKCKVPSQLPLTIAVSGGPNSLCLLHHFYQLRYVYSHLRGGLTRGGIPFNLLPFYLDESELILPHVDETNNNKKLEEYVDTMKRQFHTLECDILPSIPKKWKYSGIEEENGNSGGEDYLFEDQETIRVFRYSDFFSEKERQTLHDLLHDHNTLHLSLNEKDELYRRIKAKVLVECSRTLTLQYYQTHGEQNKGWGHLLLGENALRVGVRSLTSLVEGNGGDGYLQEGGFRSLKHFPSREAGTQQALLILTLRPLMTILPSEVLLFNRLFSIPNHGYTPQLTTLVNAYTNLKTRTNYAVLEEFLHVQLKCYKTLMFNVLNMTEKISFSHGEENPNWAYFLEGSFNEMTTDGDSKKNKTKQNKVTPKLADDNYQFLMQLPLHQIVPNDTEKKFCFFCGNAFHSTVQQSDEKRFKADDGAYASCYGVHSPAEHDGQQR</sequence>
<dbReference type="GO" id="GO:0002143">
    <property type="term" value="P:tRNA wobble position uridine thiolation"/>
    <property type="evidence" value="ECO:0007669"/>
    <property type="project" value="TreeGrafter"/>
</dbReference>
<evidence type="ECO:0000256" key="1">
    <source>
        <dbReference type="ARBA" id="ARBA00022490"/>
    </source>
</evidence>
<reference evidence="3 4" key="1">
    <citation type="submission" date="2020-08" db="EMBL/GenBank/DDBJ databases">
        <authorList>
            <person name="Newling K."/>
            <person name="Davey J."/>
            <person name="Forrester S."/>
        </authorList>
    </citation>
    <scope>NUCLEOTIDE SEQUENCE [LARGE SCALE GENOMIC DNA]</scope>
    <source>
        <strain evidence="4">Crithidia deanei Carvalho (ATCC PRA-265)</strain>
    </source>
</reference>
<keyword evidence="1" id="KW-0963">Cytoplasm</keyword>
<dbReference type="GO" id="GO:0005829">
    <property type="term" value="C:cytosol"/>
    <property type="evidence" value="ECO:0007669"/>
    <property type="project" value="TreeGrafter"/>
</dbReference>
<dbReference type="PANTHER" id="PTHR20882:SF14">
    <property type="entry name" value="CYTOPLASMIC TRNA 2-THIOLATION PROTEIN 2"/>
    <property type="match status" value="1"/>
</dbReference>
<dbReference type="InterPro" id="IPR019407">
    <property type="entry name" value="CTU2"/>
</dbReference>
<evidence type="ECO:0008006" key="5">
    <source>
        <dbReference type="Google" id="ProtNLM"/>
    </source>
</evidence>
<dbReference type="OrthoDB" id="25129at2759"/>
<organism evidence="3 4">
    <name type="scientific">Angomonas deanei</name>
    <dbReference type="NCBI Taxonomy" id="59799"/>
    <lineage>
        <taxon>Eukaryota</taxon>
        <taxon>Discoba</taxon>
        <taxon>Euglenozoa</taxon>
        <taxon>Kinetoplastea</taxon>
        <taxon>Metakinetoplastina</taxon>
        <taxon>Trypanosomatida</taxon>
        <taxon>Trypanosomatidae</taxon>
        <taxon>Strigomonadinae</taxon>
        <taxon>Angomonas</taxon>
    </lineage>
</organism>
<dbReference type="VEuPathDB" id="TriTrypDB:ADEAN_000708600"/>
<dbReference type="Gene3D" id="3.40.50.620">
    <property type="entry name" value="HUPs"/>
    <property type="match status" value="1"/>
</dbReference>
<dbReference type="Proteomes" id="UP000515908">
    <property type="component" value="Chromosome 14"/>
</dbReference>
<dbReference type="EMBL" id="LR877158">
    <property type="protein sequence ID" value="CAD2219577.1"/>
    <property type="molecule type" value="Genomic_DNA"/>
</dbReference>
<dbReference type="GO" id="GO:0000049">
    <property type="term" value="F:tRNA binding"/>
    <property type="evidence" value="ECO:0007669"/>
    <property type="project" value="InterPro"/>
</dbReference>
<evidence type="ECO:0000256" key="2">
    <source>
        <dbReference type="ARBA" id="ARBA00022694"/>
    </source>
</evidence>